<dbReference type="EMBL" id="VSSR01000016">
    <property type="protein sequence ID" value="TYL85818.1"/>
    <property type="molecule type" value="Genomic_DNA"/>
</dbReference>
<evidence type="ECO:0000256" key="2">
    <source>
        <dbReference type="ARBA" id="ARBA00022598"/>
    </source>
</evidence>
<dbReference type="InterPro" id="IPR045851">
    <property type="entry name" value="AMP-bd_C_sf"/>
</dbReference>
<dbReference type="Gene3D" id="3.40.50.12780">
    <property type="entry name" value="N-terminal domain of ligase-like"/>
    <property type="match status" value="1"/>
</dbReference>
<dbReference type="OrthoDB" id="9803968at2"/>
<dbReference type="PANTHER" id="PTHR43201:SF5">
    <property type="entry name" value="MEDIUM-CHAIN ACYL-COA LIGASE ACSF2, MITOCHONDRIAL"/>
    <property type="match status" value="1"/>
</dbReference>
<dbReference type="Pfam" id="PF13193">
    <property type="entry name" value="AMP-binding_C"/>
    <property type="match status" value="1"/>
</dbReference>
<dbReference type="AlphaFoldDB" id="A0A5S4WW75"/>
<comment type="caution">
    <text evidence="5">The sequence shown here is derived from an EMBL/GenBank/DDBJ whole genome shotgun (WGS) entry which is preliminary data.</text>
</comment>
<evidence type="ECO:0000256" key="1">
    <source>
        <dbReference type="ARBA" id="ARBA00006432"/>
    </source>
</evidence>
<evidence type="ECO:0000313" key="6">
    <source>
        <dbReference type="Proteomes" id="UP000324853"/>
    </source>
</evidence>
<evidence type="ECO:0000259" key="4">
    <source>
        <dbReference type="Pfam" id="PF13193"/>
    </source>
</evidence>
<feature type="domain" description="AMP-binding enzyme C-terminal" evidence="4">
    <location>
        <begin position="391"/>
        <end position="464"/>
    </location>
</feature>
<evidence type="ECO:0000259" key="3">
    <source>
        <dbReference type="Pfam" id="PF00501"/>
    </source>
</evidence>
<feature type="domain" description="AMP-dependent synthetase/ligase" evidence="3">
    <location>
        <begin position="22"/>
        <end position="317"/>
    </location>
</feature>
<name>A0A5S4WW75_9BRAD</name>
<dbReference type="InterPro" id="IPR042099">
    <property type="entry name" value="ANL_N_sf"/>
</dbReference>
<sequence length="481" mass="50953">MILYERISKGLADHPDSLIGNLSEKISYGRLCDLVDDKSRALTMALDLQRGAPARVGIVRRNAPAYVSDFLAVLRVGGVPFLIDPALGAHEIVTLDTCCGFDGILHDGSAQLPPGRCVVDCAGTPLWLPADQASSRLPLAPDTEVCRLTSGSTRSPACIEFSGSAVSAAAQAWCSASELNSADRVLCFAGLYNGLAFNTSLIPGLLAGADLLFPAGLPSPSNIARHLVTLEPTVLVAFPAAYDHLAASQLDWMAQSRLRLALSSAARLSLQTSVTLAQRSIRVADYYGIAETGPLTFNSDPTPGGGQGYPLPGVSLRTEGVKDGIGTLLAKSRSAGTRYLNYPGELEGRFSSDGYYRTTDRGALLPSGELQLAGRLGNSFNLGGRKFSSEEVENLLTSHPAVAAGTAAVVSPDGGRPFLGAVVVRKYEVDPVELRRHYLARAASFKVPERIIFVDVLPTNGAGKVQGSKIEQLLLSYRDRD</sequence>
<reference evidence="5 6" key="1">
    <citation type="submission" date="2019-08" db="EMBL/GenBank/DDBJ databases">
        <title>Bradyrhizobium hipponensis sp. nov., a rhizobium isolated from a Lupinus angustifolius root nodule in Tunisia.</title>
        <authorList>
            <person name="Off K."/>
            <person name="Rejili M."/>
            <person name="Mars M."/>
            <person name="Brachmann A."/>
            <person name="Marin M."/>
        </authorList>
    </citation>
    <scope>NUCLEOTIDE SEQUENCE [LARGE SCALE GENOMIC DNA]</scope>
    <source>
        <strain evidence="5 6">CTAW11</strain>
    </source>
</reference>
<dbReference type="Proteomes" id="UP000324853">
    <property type="component" value="Unassembled WGS sequence"/>
</dbReference>
<keyword evidence="2 5" id="KW-0436">Ligase</keyword>
<evidence type="ECO:0000313" key="5">
    <source>
        <dbReference type="EMBL" id="TYL85818.1"/>
    </source>
</evidence>
<organism evidence="5 6">
    <name type="scientific">Bradyrhizobium cytisi</name>
    <dbReference type="NCBI Taxonomy" id="515489"/>
    <lineage>
        <taxon>Bacteria</taxon>
        <taxon>Pseudomonadati</taxon>
        <taxon>Pseudomonadota</taxon>
        <taxon>Alphaproteobacteria</taxon>
        <taxon>Hyphomicrobiales</taxon>
        <taxon>Nitrobacteraceae</taxon>
        <taxon>Bradyrhizobium</taxon>
    </lineage>
</organism>
<dbReference type="Pfam" id="PF00501">
    <property type="entry name" value="AMP-binding"/>
    <property type="match status" value="1"/>
</dbReference>
<dbReference type="RefSeq" id="WP_148750649.1">
    <property type="nucleotide sequence ID" value="NZ_VSSR01000016.1"/>
</dbReference>
<keyword evidence="6" id="KW-1185">Reference proteome</keyword>
<dbReference type="PANTHER" id="PTHR43201">
    <property type="entry name" value="ACYL-COA SYNTHETASE"/>
    <property type="match status" value="1"/>
</dbReference>
<dbReference type="InterPro" id="IPR000873">
    <property type="entry name" value="AMP-dep_synth/lig_dom"/>
</dbReference>
<proteinExistence type="inferred from homology"/>
<accession>A0A5S4WW75</accession>
<dbReference type="Gene3D" id="3.30.300.30">
    <property type="match status" value="1"/>
</dbReference>
<dbReference type="GO" id="GO:0031956">
    <property type="term" value="F:medium-chain fatty acid-CoA ligase activity"/>
    <property type="evidence" value="ECO:0007669"/>
    <property type="project" value="TreeGrafter"/>
</dbReference>
<comment type="similarity">
    <text evidence="1">Belongs to the ATP-dependent AMP-binding enzyme family.</text>
</comment>
<dbReference type="SUPFAM" id="SSF56801">
    <property type="entry name" value="Acetyl-CoA synthetase-like"/>
    <property type="match status" value="1"/>
</dbReference>
<dbReference type="InterPro" id="IPR025110">
    <property type="entry name" value="AMP-bd_C"/>
</dbReference>
<protein>
    <submittedName>
        <fullName evidence="5">Acyl--CoA ligase</fullName>
    </submittedName>
</protein>
<gene>
    <name evidence="5" type="ORF">FXB38_09755</name>
</gene>
<dbReference type="GO" id="GO:0006631">
    <property type="term" value="P:fatty acid metabolic process"/>
    <property type="evidence" value="ECO:0007669"/>
    <property type="project" value="TreeGrafter"/>
</dbReference>